<dbReference type="PANTHER" id="PTHR22916">
    <property type="entry name" value="GLYCOSYLTRANSFERASE"/>
    <property type="match status" value="1"/>
</dbReference>
<keyword evidence="3" id="KW-1185">Reference proteome</keyword>
<name>Q0VR32_ALCBS</name>
<evidence type="ECO:0000313" key="2">
    <source>
        <dbReference type="EMBL" id="CAL16366.1"/>
    </source>
</evidence>
<dbReference type="PANTHER" id="PTHR22916:SF3">
    <property type="entry name" value="UDP-GLCNAC:BETAGAL BETA-1,3-N-ACETYLGLUCOSAMINYLTRANSFERASE-LIKE PROTEIN 1"/>
    <property type="match status" value="1"/>
</dbReference>
<dbReference type="EMBL" id="AM286690">
    <property type="protein sequence ID" value="CAL16366.1"/>
    <property type="molecule type" value="Genomic_DNA"/>
</dbReference>
<dbReference type="SUPFAM" id="SSF53448">
    <property type="entry name" value="Nucleotide-diphospho-sugar transferases"/>
    <property type="match status" value="1"/>
</dbReference>
<dbReference type="HOGENOM" id="CLU_025996_2_0_6"/>
<evidence type="ECO:0000313" key="3">
    <source>
        <dbReference type="Proteomes" id="UP000008871"/>
    </source>
</evidence>
<sequence>MKISIAMTSYNGEKFIKEQLESFVSQTRLPDELVIADDGSTDSTEEIVKRFSLLAPFPVIFHRNATNLGFVKNFEKAMSLCQGDIICLSDQDDVWDKSKLSVVEQCFSESPQTQIFINDQLVCDGDLVSYGFTSFEKARSLGLGDDWVIYGCCSSVRKSFFELVSPFPDDFPGHDTWLNKLAIYMGGRRIVEQPLQKYRRHDDNTSTTVVSDSGGGGFFHALRKYGISDSRDQWNAEIGYLKLYRERLLEVANLGDINADLRVVNGSVWHIEKRAELLGKRIKLVGRNRFLRFLHVSLFWLQGGYRYSQGWKSAAKDMIRP</sequence>
<dbReference type="InterPro" id="IPR029044">
    <property type="entry name" value="Nucleotide-diphossugar_trans"/>
</dbReference>
<dbReference type="GO" id="GO:0016758">
    <property type="term" value="F:hexosyltransferase activity"/>
    <property type="evidence" value="ECO:0007669"/>
    <property type="project" value="UniProtKB-ARBA"/>
</dbReference>
<feature type="domain" description="Glycosyltransferase 2-like" evidence="1">
    <location>
        <begin position="4"/>
        <end position="105"/>
    </location>
</feature>
<protein>
    <submittedName>
        <fullName evidence="2">Glycosyl transferase, group 2 family protein, putative</fullName>
    </submittedName>
</protein>
<keyword evidence="2" id="KW-0808">Transferase</keyword>
<dbReference type="eggNOG" id="COG0463">
    <property type="taxonomic scope" value="Bacteria"/>
</dbReference>
<dbReference type="RefSeq" id="WP_011588202.1">
    <property type="nucleotide sequence ID" value="NC_008260.1"/>
</dbReference>
<organism evidence="2 3">
    <name type="scientific">Alcanivorax borkumensis (strain ATCC 700651 / DSM 11573 / NCIMB 13689 / SK2)</name>
    <dbReference type="NCBI Taxonomy" id="393595"/>
    <lineage>
        <taxon>Bacteria</taxon>
        <taxon>Pseudomonadati</taxon>
        <taxon>Pseudomonadota</taxon>
        <taxon>Gammaproteobacteria</taxon>
        <taxon>Oceanospirillales</taxon>
        <taxon>Alcanivoracaceae</taxon>
        <taxon>Alcanivorax</taxon>
    </lineage>
</organism>
<accession>Q0VR32</accession>
<proteinExistence type="predicted"/>
<dbReference type="Proteomes" id="UP000008871">
    <property type="component" value="Chromosome"/>
</dbReference>
<dbReference type="Gene3D" id="3.90.550.10">
    <property type="entry name" value="Spore Coat Polysaccharide Biosynthesis Protein SpsA, Chain A"/>
    <property type="match status" value="1"/>
</dbReference>
<dbReference type="Pfam" id="PF00535">
    <property type="entry name" value="Glycos_transf_2"/>
    <property type="match status" value="1"/>
</dbReference>
<dbReference type="AlphaFoldDB" id="Q0VR32"/>
<reference evidence="2 3" key="1">
    <citation type="journal article" date="2006" name="Nat. Biotechnol.">
        <title>Genome sequence of the ubiquitous hydrocarbon-degrading marine bacterium Alcanivorax borkumensis.</title>
        <authorList>
            <person name="Schneiker S."/>
            <person name="Martins dos Santos V.A.P."/>
            <person name="Bartels D."/>
            <person name="Bekel T."/>
            <person name="Brecht M."/>
            <person name="Buhrmester J."/>
            <person name="Chernikova T.N."/>
            <person name="Denaro R."/>
            <person name="Ferrer M."/>
            <person name="Gertler C."/>
            <person name="Goesmann A."/>
            <person name="Golyshina O.V."/>
            <person name="Kaminski F."/>
            <person name="Khachane A.N."/>
            <person name="Lang S."/>
            <person name="Linke B."/>
            <person name="McHardy A.C."/>
            <person name="Meyer F."/>
            <person name="Nechitaylo T."/>
            <person name="Puehler A."/>
            <person name="Regenhardt D."/>
            <person name="Rupp O."/>
            <person name="Sabirova J.S."/>
            <person name="Selbitschka W."/>
            <person name="Yakimov M.M."/>
            <person name="Timmis K.N."/>
            <person name="Vorhoelter F.-J."/>
            <person name="Weidner S."/>
            <person name="Kaiser O."/>
            <person name="Golyshin P.N."/>
        </authorList>
    </citation>
    <scope>NUCLEOTIDE SEQUENCE [LARGE SCALE GENOMIC DNA]</scope>
    <source>
        <strain evidence="3">ATCC 700651 / DSM 11573 / NCIMB 13689 / SK2</strain>
    </source>
</reference>
<dbReference type="KEGG" id="abo:ABO_0918"/>
<dbReference type="STRING" id="393595.ABO_0918"/>
<evidence type="ECO:0000259" key="1">
    <source>
        <dbReference type="Pfam" id="PF00535"/>
    </source>
</evidence>
<dbReference type="CAZy" id="GT2">
    <property type="family name" value="Glycosyltransferase Family 2"/>
</dbReference>
<gene>
    <name evidence="2" type="ordered locus">ABO_0918</name>
</gene>
<dbReference type="InterPro" id="IPR001173">
    <property type="entry name" value="Glyco_trans_2-like"/>
</dbReference>
<dbReference type="OrthoDB" id="9801954at2"/>